<dbReference type="InterPro" id="IPR007857">
    <property type="entry name" value="Arg_MeTrfase_PRMT5"/>
</dbReference>
<sequence>MKKDFKQIPIGYFYMPNEIEDYPCDIDNYSNTIQVEGYNFTLSYLSKPCNNSLMELETNSWKLDELVITTADYSNFYSIQCNKTIKFNKTSGNESDNDIWLKEKLLINKEFEWCNHLSLKYFLMPSLSAETDLNLYGMTLNQLLAKANYTKIIVPVDLQVPNAWLIWNKLRFICNHSPSINLALIFPSDASIELTNFDQWIAEPLKLIIIPTARFIPNKKGYPVLSPADQQSIASTLKLNLKYLVSSSEYKKSHAMHTGDSSISSYSKYLRFLFSKSSSSVSFSKNYLLQENPEIDEFSEGYQDYLQSPLQPLMNHLESSTYQVFEKDPVKYSQYELAIYRALRDRTSDDVALIMVVGAGRGPLVDCSLRAAAQANRRVKVLAVEKNPNAFITLQYKKSLEWQDRVELYFGDMRYFEPIELADILVSELLGSFGDNELSPECLDGIQRCLKPGGISIPCDYSSYLAPLSSTKLFNNIQYYQDESKFHSPYVVMFQSVFRLTDPQYVWKFEHPNFEVKNNSNLHNCRHTKLKFNIPLDGIVHGLAGYFEATLYKDVKLSINPSTHSPGMFSWFPLFFPIKNPLTVRKGEELNVNIWRYGEDKKVWYEWSLGSDNQFGPEFIHNSQGQHYYIGL</sequence>
<dbReference type="GO" id="GO:1990463">
    <property type="term" value="C:lateral cortical node"/>
    <property type="evidence" value="ECO:0007669"/>
    <property type="project" value="EnsemblFungi"/>
</dbReference>
<dbReference type="InterPro" id="IPR035248">
    <property type="entry name" value="PRMT5_C"/>
</dbReference>
<dbReference type="GO" id="GO:2000100">
    <property type="term" value="P:regulation of establishment or maintenance of bipolar cell polarity regulating cell shape"/>
    <property type="evidence" value="ECO:0007669"/>
    <property type="project" value="EnsemblFungi"/>
</dbReference>
<dbReference type="GO" id="GO:1903360">
    <property type="term" value="P:protein localization to lateral cortical node"/>
    <property type="evidence" value="ECO:0007669"/>
    <property type="project" value="EnsemblFungi"/>
</dbReference>
<organism evidence="11 12">
    <name type="scientific">Conidiobolus coronatus (strain ATCC 28846 / CBS 209.66 / NRRL 28638)</name>
    <name type="common">Delacroixia coronata</name>
    <dbReference type="NCBI Taxonomy" id="796925"/>
    <lineage>
        <taxon>Eukaryota</taxon>
        <taxon>Fungi</taxon>
        <taxon>Fungi incertae sedis</taxon>
        <taxon>Zoopagomycota</taxon>
        <taxon>Entomophthoromycotina</taxon>
        <taxon>Entomophthoromycetes</taxon>
        <taxon>Entomophthorales</taxon>
        <taxon>Ancylistaceae</taxon>
        <taxon>Conidiobolus</taxon>
    </lineage>
</organism>
<dbReference type="Gene3D" id="3.20.20.150">
    <property type="entry name" value="Divalent-metal-dependent TIM barrel enzymes"/>
    <property type="match status" value="1"/>
</dbReference>
<evidence type="ECO:0000259" key="8">
    <source>
        <dbReference type="Pfam" id="PF05185"/>
    </source>
</evidence>
<dbReference type="Pfam" id="PF05185">
    <property type="entry name" value="PRMT5"/>
    <property type="match status" value="1"/>
</dbReference>
<feature type="site" description="Critical for specifying symmetric addition of methyl groups" evidence="7">
    <location>
        <position position="325"/>
    </location>
</feature>
<feature type="active site" description="Proton donor/acceptor" evidence="5">
    <location>
        <position position="437"/>
    </location>
</feature>
<feature type="domain" description="PRMT5 arginine-N-methyltransferase" evidence="8">
    <location>
        <begin position="297"/>
        <end position="457"/>
    </location>
</feature>
<evidence type="ECO:0000256" key="4">
    <source>
        <dbReference type="PIRNR" id="PIRNR015894"/>
    </source>
</evidence>
<keyword evidence="2 4" id="KW-0808">Transferase</keyword>
<dbReference type="AlphaFoldDB" id="A0A137P2S9"/>
<evidence type="ECO:0000256" key="3">
    <source>
        <dbReference type="ARBA" id="ARBA00022691"/>
    </source>
</evidence>
<dbReference type="InterPro" id="IPR035247">
    <property type="entry name" value="PRMT5_TIM"/>
</dbReference>
<feature type="domain" description="PRMT5 TIM barrel" evidence="9">
    <location>
        <begin position="58"/>
        <end position="275"/>
    </location>
</feature>
<evidence type="ECO:0000313" key="12">
    <source>
        <dbReference type="Proteomes" id="UP000070444"/>
    </source>
</evidence>
<evidence type="ECO:0000256" key="5">
    <source>
        <dbReference type="PIRSR" id="PIRSR015894-1"/>
    </source>
</evidence>
<accession>A0A137P2S9</accession>
<evidence type="ECO:0000256" key="2">
    <source>
        <dbReference type="ARBA" id="ARBA00022679"/>
    </source>
</evidence>
<evidence type="ECO:0000259" key="10">
    <source>
        <dbReference type="Pfam" id="PF17286"/>
    </source>
</evidence>
<dbReference type="CDD" id="cd02440">
    <property type="entry name" value="AdoMet_MTases"/>
    <property type="match status" value="1"/>
</dbReference>
<name>A0A137P2S9_CONC2</name>
<feature type="binding site" evidence="6">
    <location>
        <position position="385"/>
    </location>
    <ligand>
        <name>S-adenosyl-L-methionine</name>
        <dbReference type="ChEBI" id="CHEBI:59789"/>
    </ligand>
</feature>
<gene>
    <name evidence="11" type="ORF">CONCODRAFT_86035</name>
</gene>
<dbReference type="SUPFAM" id="SSF53335">
    <property type="entry name" value="S-adenosyl-L-methionine-dependent methyltransferases"/>
    <property type="match status" value="1"/>
</dbReference>
<protein>
    <recommendedName>
        <fullName evidence="4">Protein arginine N-methyltransferase</fullName>
    </recommendedName>
</protein>
<keyword evidence="12" id="KW-1185">Reference proteome</keyword>
<dbReference type="STRING" id="796925.A0A137P2S9"/>
<feature type="domain" description="PRMT5 oligomerisation" evidence="10">
    <location>
        <begin position="460"/>
        <end position="630"/>
    </location>
</feature>
<dbReference type="InterPro" id="IPR025799">
    <property type="entry name" value="Arg_MeTrfase"/>
</dbReference>
<dbReference type="GO" id="GO:0016274">
    <property type="term" value="F:protein-arginine N-methyltransferase activity"/>
    <property type="evidence" value="ECO:0007669"/>
    <property type="project" value="InterPro"/>
</dbReference>
<evidence type="ECO:0000256" key="7">
    <source>
        <dbReference type="PIRSR" id="PIRSR015894-3"/>
    </source>
</evidence>
<dbReference type="InterPro" id="IPR035075">
    <property type="entry name" value="PRMT5"/>
</dbReference>
<dbReference type="GO" id="GO:0005829">
    <property type="term" value="C:cytosol"/>
    <property type="evidence" value="ECO:0007669"/>
    <property type="project" value="TreeGrafter"/>
</dbReference>
<dbReference type="PANTHER" id="PTHR10738">
    <property type="entry name" value="PROTEIN ARGININE N-METHYLTRANSFERASE 5"/>
    <property type="match status" value="1"/>
</dbReference>
<feature type="binding site" evidence="6">
    <location>
        <position position="322"/>
    </location>
    <ligand>
        <name>S-adenosyl-L-methionine</name>
        <dbReference type="ChEBI" id="CHEBI:59789"/>
    </ligand>
</feature>
<dbReference type="GO" id="GO:0051286">
    <property type="term" value="C:cell tip"/>
    <property type="evidence" value="ECO:0007669"/>
    <property type="project" value="EnsemblFungi"/>
</dbReference>
<dbReference type="Pfam" id="PF17285">
    <property type="entry name" value="PRMT5_TIM"/>
    <property type="match status" value="1"/>
</dbReference>
<dbReference type="Proteomes" id="UP000070444">
    <property type="component" value="Unassembled WGS sequence"/>
</dbReference>
<dbReference type="GO" id="GO:0071470">
    <property type="term" value="P:cellular response to osmotic stress"/>
    <property type="evidence" value="ECO:0007669"/>
    <property type="project" value="EnsemblFungi"/>
</dbReference>
<feature type="binding site" evidence="6">
    <location>
        <begin position="331"/>
        <end position="332"/>
    </location>
    <ligand>
        <name>S-adenosyl-L-methionine</name>
        <dbReference type="ChEBI" id="CHEBI:59789"/>
    </ligand>
</feature>
<evidence type="ECO:0000256" key="1">
    <source>
        <dbReference type="ARBA" id="ARBA00022603"/>
    </source>
</evidence>
<dbReference type="OMA" id="IKYAWYE"/>
<dbReference type="GO" id="GO:0032259">
    <property type="term" value="P:methylation"/>
    <property type="evidence" value="ECO:0007669"/>
    <property type="project" value="UniProtKB-KW"/>
</dbReference>
<dbReference type="PIRSF" id="PIRSF015894">
    <property type="entry name" value="Skb1_MeTrfase"/>
    <property type="match status" value="1"/>
</dbReference>
<dbReference type="OrthoDB" id="1368803at2759"/>
<evidence type="ECO:0000256" key="6">
    <source>
        <dbReference type="PIRSR" id="PIRSR015894-2"/>
    </source>
</evidence>
<comment type="similarity">
    <text evidence="4">Belongs to the class I-like SAM-binding methyltransferase superfamily.</text>
</comment>
<feature type="binding site" evidence="6">
    <location>
        <begin position="412"/>
        <end position="413"/>
    </location>
    <ligand>
        <name>S-adenosyl-L-methionine</name>
        <dbReference type="ChEBI" id="CHEBI:59789"/>
    </ligand>
</feature>
<dbReference type="PROSITE" id="PS51678">
    <property type="entry name" value="SAM_MT_PRMT"/>
    <property type="match status" value="1"/>
</dbReference>
<keyword evidence="1 4" id="KW-0489">Methyltransferase</keyword>
<reference evidence="11 12" key="1">
    <citation type="journal article" date="2015" name="Genome Biol. Evol.">
        <title>Phylogenomic analyses indicate that early fungi evolved digesting cell walls of algal ancestors of land plants.</title>
        <authorList>
            <person name="Chang Y."/>
            <person name="Wang S."/>
            <person name="Sekimoto S."/>
            <person name="Aerts A.L."/>
            <person name="Choi C."/>
            <person name="Clum A."/>
            <person name="LaButti K.M."/>
            <person name="Lindquist E.A."/>
            <person name="Yee Ngan C."/>
            <person name="Ohm R.A."/>
            <person name="Salamov A.A."/>
            <person name="Grigoriev I.V."/>
            <person name="Spatafora J.W."/>
            <person name="Berbee M.L."/>
        </authorList>
    </citation>
    <scope>NUCLEOTIDE SEQUENCE [LARGE SCALE GENOMIC DNA]</scope>
    <source>
        <strain evidence="11 12">NRRL 28638</strain>
    </source>
</reference>
<dbReference type="GO" id="GO:1903359">
    <property type="term" value="P:lateral cortical node assembly"/>
    <property type="evidence" value="ECO:0007669"/>
    <property type="project" value="EnsemblFungi"/>
</dbReference>
<keyword evidence="3 4" id="KW-0949">S-adenosyl-L-methionine</keyword>
<dbReference type="GO" id="GO:0006355">
    <property type="term" value="P:regulation of DNA-templated transcription"/>
    <property type="evidence" value="ECO:0007669"/>
    <property type="project" value="TreeGrafter"/>
</dbReference>
<dbReference type="Gene3D" id="2.70.160.11">
    <property type="entry name" value="Hnrnp arginine n-methyltransferase1"/>
    <property type="match status" value="1"/>
</dbReference>
<dbReference type="EMBL" id="KQ964543">
    <property type="protein sequence ID" value="KXN69229.1"/>
    <property type="molecule type" value="Genomic_DNA"/>
</dbReference>
<dbReference type="InterPro" id="IPR029063">
    <property type="entry name" value="SAM-dependent_MTases_sf"/>
</dbReference>
<evidence type="ECO:0000313" key="11">
    <source>
        <dbReference type="EMBL" id="KXN69229.1"/>
    </source>
</evidence>
<evidence type="ECO:0000259" key="9">
    <source>
        <dbReference type="Pfam" id="PF17285"/>
    </source>
</evidence>
<dbReference type="Gene3D" id="3.40.50.150">
    <property type="entry name" value="Vaccinia Virus protein VP39"/>
    <property type="match status" value="1"/>
</dbReference>
<dbReference type="Pfam" id="PF17286">
    <property type="entry name" value="PRMT5_C"/>
    <property type="match status" value="1"/>
</dbReference>
<dbReference type="PANTHER" id="PTHR10738:SF0">
    <property type="entry name" value="PROTEIN ARGININE N-METHYLTRANSFERASE 5"/>
    <property type="match status" value="1"/>
</dbReference>
<dbReference type="GO" id="GO:0071521">
    <property type="term" value="C:Cdc42 GTPase complex"/>
    <property type="evidence" value="ECO:0007669"/>
    <property type="project" value="EnsemblFungi"/>
</dbReference>
<proteinExistence type="inferred from homology"/>
<dbReference type="GO" id="GO:0061246">
    <property type="term" value="P:establishment or maintenance of bipolar cell polarity regulating cell shape"/>
    <property type="evidence" value="ECO:0007669"/>
    <property type="project" value="EnsemblFungi"/>
</dbReference>
<dbReference type="GO" id="GO:0005634">
    <property type="term" value="C:nucleus"/>
    <property type="evidence" value="ECO:0007669"/>
    <property type="project" value="EnsemblFungi"/>
</dbReference>
<feature type="active site" description="Proton donor/acceptor" evidence="5">
    <location>
        <position position="428"/>
    </location>
</feature>